<sequence length="76" mass="8473">MVHAMVLEWLAAEVMEELPVRARGEVAEVLVEVARHPEWWPAPGGEETVDFFGPYCWASVVAYADGLEVRDVGWCG</sequence>
<dbReference type="Proteomes" id="UP001595871">
    <property type="component" value="Unassembled WGS sequence"/>
</dbReference>
<reference evidence="2" key="1">
    <citation type="journal article" date="2019" name="Int. J. Syst. Evol. Microbiol.">
        <title>The Global Catalogue of Microorganisms (GCM) 10K type strain sequencing project: providing services to taxonomists for standard genome sequencing and annotation.</title>
        <authorList>
            <consortium name="The Broad Institute Genomics Platform"/>
            <consortium name="The Broad Institute Genome Sequencing Center for Infectious Disease"/>
            <person name="Wu L."/>
            <person name="Ma J."/>
        </authorList>
    </citation>
    <scope>NUCLEOTIDE SEQUENCE [LARGE SCALE GENOMIC DNA]</scope>
    <source>
        <strain evidence="2">CCM 3243</strain>
    </source>
</reference>
<proteinExistence type="predicted"/>
<dbReference type="EMBL" id="JBHSCF010000055">
    <property type="protein sequence ID" value="MFC4190393.1"/>
    <property type="molecule type" value="Genomic_DNA"/>
</dbReference>
<organism evidence="1 2">
    <name type="scientific">Streptomyces flavovirens</name>
    <dbReference type="NCBI Taxonomy" id="52258"/>
    <lineage>
        <taxon>Bacteria</taxon>
        <taxon>Bacillati</taxon>
        <taxon>Actinomycetota</taxon>
        <taxon>Actinomycetes</taxon>
        <taxon>Kitasatosporales</taxon>
        <taxon>Streptomycetaceae</taxon>
        <taxon>Streptomyces</taxon>
    </lineage>
</organism>
<protein>
    <submittedName>
        <fullName evidence="1">Uncharacterized protein</fullName>
    </submittedName>
</protein>
<accession>A0ABV8NBW2</accession>
<evidence type="ECO:0000313" key="2">
    <source>
        <dbReference type="Proteomes" id="UP001595871"/>
    </source>
</evidence>
<evidence type="ECO:0000313" key="1">
    <source>
        <dbReference type="EMBL" id="MFC4190393.1"/>
    </source>
</evidence>
<dbReference type="RefSeq" id="WP_307817529.1">
    <property type="nucleotide sequence ID" value="NZ_BAAAYA010000005.1"/>
</dbReference>
<gene>
    <name evidence="1" type="ORF">ACFO3R_29050</name>
</gene>
<comment type="caution">
    <text evidence="1">The sequence shown here is derived from an EMBL/GenBank/DDBJ whole genome shotgun (WGS) entry which is preliminary data.</text>
</comment>
<keyword evidence="2" id="KW-1185">Reference proteome</keyword>
<name>A0ABV8NBW2_9ACTN</name>